<organism evidence="2 3">
    <name type="scientific">Sphingomonas qilianensis</name>
    <dbReference type="NCBI Taxonomy" id="1736690"/>
    <lineage>
        <taxon>Bacteria</taxon>
        <taxon>Pseudomonadati</taxon>
        <taxon>Pseudomonadota</taxon>
        <taxon>Alphaproteobacteria</taxon>
        <taxon>Sphingomonadales</taxon>
        <taxon>Sphingomonadaceae</taxon>
        <taxon>Sphingomonas</taxon>
    </lineage>
</organism>
<dbReference type="PANTHER" id="PTHR37809">
    <property type="entry name" value="RIBOSOMAL PROTEIN S12 METHYLTHIOTRANSFERASE ACCESSORY FACTOR YCAO"/>
    <property type="match status" value="1"/>
</dbReference>
<dbReference type="RefSeq" id="WP_345866207.1">
    <property type="nucleotide sequence ID" value="NZ_JBDIMF010000008.1"/>
</dbReference>
<dbReference type="InterPro" id="IPR003776">
    <property type="entry name" value="YcaO-like_dom"/>
</dbReference>
<dbReference type="PROSITE" id="PS51664">
    <property type="entry name" value="YCAO"/>
    <property type="match status" value="1"/>
</dbReference>
<feature type="domain" description="YcaO" evidence="1">
    <location>
        <begin position="37"/>
        <end position="387"/>
    </location>
</feature>
<dbReference type="Pfam" id="PF02624">
    <property type="entry name" value="YcaO"/>
    <property type="match status" value="1"/>
</dbReference>
<dbReference type="PANTHER" id="PTHR37809:SF1">
    <property type="entry name" value="RIBOSOMAL PROTEIN S12 METHYLTHIOTRANSFERASE ACCESSORY FACTOR YCAO"/>
    <property type="match status" value="1"/>
</dbReference>
<protein>
    <submittedName>
        <fullName evidence="2">YcaO-like family protein</fullName>
    </submittedName>
</protein>
<gene>
    <name evidence="2" type="ORF">ABC969_16230</name>
</gene>
<keyword evidence="3" id="KW-1185">Reference proteome</keyword>
<evidence type="ECO:0000259" key="1">
    <source>
        <dbReference type="PROSITE" id="PS51664"/>
    </source>
</evidence>
<dbReference type="Proteomes" id="UP001404104">
    <property type="component" value="Unassembled WGS sequence"/>
</dbReference>
<dbReference type="NCBIfam" id="TIGR00702">
    <property type="entry name" value="YcaO-type kinase domain"/>
    <property type="match status" value="1"/>
</dbReference>
<proteinExistence type="predicted"/>
<comment type="caution">
    <text evidence="2">The sequence shown here is derived from an EMBL/GenBank/DDBJ whole genome shotgun (WGS) entry which is preliminary data.</text>
</comment>
<dbReference type="Gene3D" id="3.30.160.660">
    <property type="match status" value="1"/>
</dbReference>
<sequence length="588" mass="62683">MRAGVTRLADLTGLTPLGIPVFQAVRPQSRSLSVSQGKGLTPMAAQVSALLEAVEHDLAERLVPEGPFQPLKKLAGEDICIWRTAPREAGAILLDPDVDRHWITATGLCNGRRYLAPWDLVSLDFMRSSATDVVPVSSGLATGNTRAEAVANAVAELVERDMSVLFNRSSPQERRRLELDLDSVDEPVVCAILRRFRAASCDLRVWSTGQLHSIAAFECALVWRANASLAPVGGSGCHTDRTTALLRALLEAAQALATAVAGARDDLSAADYGNTDARWFGIVFGSLSFGPGPVAWCDVQHHGETDATAQIDILLSVAGRRSSLPLMVIDHEPPMPTIAVVRVLAPGLLDCARAETSLSPPRSVPPPTVVRKTAGNRPVIFIGPSLPADQVPTAFEVLPPAICGDLARLLCKPPPAVALVDGCFAAAPSVWHHEILDLIAQGVTVYGAASLGALRAAELWAHGMIGVGVIFELYRHGLVTRDDAVMLSHAPAALGNRPLTIALVDAEAALLQAGLPAHERRMLQRIARTMPYDCRTWRACLAEYRKRTATLASVDPAKLADIPSFKAADVHMLLETMAAAKPILAPLS</sequence>
<dbReference type="EMBL" id="JBDIMF010000008">
    <property type="protein sequence ID" value="MEN2787962.1"/>
    <property type="molecule type" value="Genomic_DNA"/>
</dbReference>
<evidence type="ECO:0000313" key="3">
    <source>
        <dbReference type="Proteomes" id="UP001404104"/>
    </source>
</evidence>
<evidence type="ECO:0000313" key="2">
    <source>
        <dbReference type="EMBL" id="MEN2787962.1"/>
    </source>
</evidence>
<accession>A0ABU9XWN1</accession>
<name>A0ABU9XWN1_9SPHN</name>
<dbReference type="Pfam" id="PF07812">
    <property type="entry name" value="TfuA"/>
    <property type="match status" value="1"/>
</dbReference>
<dbReference type="InterPro" id="IPR012924">
    <property type="entry name" value="TfuA_core"/>
</dbReference>
<reference evidence="2 3" key="1">
    <citation type="submission" date="2024-05" db="EMBL/GenBank/DDBJ databases">
        <authorList>
            <person name="Liu Q."/>
            <person name="Xin Y.-H."/>
        </authorList>
    </citation>
    <scope>NUCLEOTIDE SEQUENCE [LARGE SCALE GENOMIC DNA]</scope>
    <source>
        <strain evidence="2 3">CGMCC 1.15349</strain>
    </source>
</reference>